<protein>
    <recommendedName>
        <fullName evidence="1">RNA recognition motif domain-containing protein</fullName>
    </recommendedName>
</protein>
<dbReference type="GO" id="GO:0048027">
    <property type="term" value="F:mRNA 5'-UTR binding"/>
    <property type="evidence" value="ECO:0007669"/>
    <property type="project" value="EnsemblFungi"/>
</dbReference>
<dbReference type="FunCoup" id="G8ZYM2">
    <property type="interactions" value="60"/>
</dbReference>
<dbReference type="RefSeq" id="XP_003682708.1">
    <property type="nucleotide sequence ID" value="XM_003682660.1"/>
</dbReference>
<evidence type="ECO:0000313" key="3">
    <source>
        <dbReference type="Proteomes" id="UP000005627"/>
    </source>
</evidence>
<name>G8ZYM2_TORDE</name>
<dbReference type="GO" id="GO:0070131">
    <property type="term" value="P:positive regulation of mitochondrial translation"/>
    <property type="evidence" value="ECO:0007669"/>
    <property type="project" value="EnsemblFungi"/>
</dbReference>
<dbReference type="EMBL" id="HE616748">
    <property type="protein sequence ID" value="CCE93497.1"/>
    <property type="molecule type" value="Genomic_DNA"/>
</dbReference>
<dbReference type="AlphaFoldDB" id="G8ZYM2"/>
<dbReference type="GO" id="GO:0045182">
    <property type="term" value="F:translation regulator activity"/>
    <property type="evidence" value="ECO:0007669"/>
    <property type="project" value="EnsemblFungi"/>
</dbReference>
<dbReference type="SMART" id="SM00361">
    <property type="entry name" value="RRM_1"/>
    <property type="match status" value="1"/>
</dbReference>
<dbReference type="Proteomes" id="UP000005627">
    <property type="component" value="Chromosome 7"/>
</dbReference>
<dbReference type="InParanoid" id="G8ZYM2"/>
<proteinExistence type="predicted"/>
<dbReference type="GO" id="GO:0000372">
    <property type="term" value="P:Group I intron splicing"/>
    <property type="evidence" value="ECO:0007669"/>
    <property type="project" value="EnsemblFungi"/>
</dbReference>
<dbReference type="GO" id="GO:0090615">
    <property type="term" value="P:mitochondrial mRNA processing"/>
    <property type="evidence" value="ECO:0007669"/>
    <property type="project" value="EnsemblFungi"/>
</dbReference>
<dbReference type="SUPFAM" id="SSF54928">
    <property type="entry name" value="RNA-binding domain, RBD"/>
    <property type="match status" value="1"/>
</dbReference>
<feature type="domain" description="RNA recognition motif" evidence="1">
    <location>
        <begin position="178"/>
        <end position="253"/>
    </location>
</feature>
<evidence type="ECO:0000313" key="2">
    <source>
        <dbReference type="EMBL" id="CCE93497.1"/>
    </source>
</evidence>
<gene>
    <name evidence="2" type="primary">TDEL0G01300</name>
    <name evidence="2" type="ORF">TDEL_0G01300</name>
</gene>
<keyword evidence="3" id="KW-1185">Reference proteome</keyword>
<dbReference type="InterPro" id="IPR003954">
    <property type="entry name" value="RRM_euk-type"/>
</dbReference>
<organism evidence="2 3">
    <name type="scientific">Torulaspora delbrueckii</name>
    <name type="common">Yeast</name>
    <name type="synonym">Candida colliculosa</name>
    <dbReference type="NCBI Taxonomy" id="4950"/>
    <lineage>
        <taxon>Eukaryota</taxon>
        <taxon>Fungi</taxon>
        <taxon>Dikarya</taxon>
        <taxon>Ascomycota</taxon>
        <taxon>Saccharomycotina</taxon>
        <taxon>Saccharomycetes</taxon>
        <taxon>Saccharomycetales</taxon>
        <taxon>Saccharomycetaceae</taxon>
        <taxon>Torulaspora</taxon>
    </lineage>
</organism>
<dbReference type="KEGG" id="tdl:TDEL_0G01300"/>
<dbReference type="HOGENOM" id="CLU_1066355_0_0_1"/>
<dbReference type="GeneID" id="11504555"/>
<reference evidence="2 3" key="1">
    <citation type="journal article" date="2011" name="Proc. Natl. Acad. Sci. U.S.A.">
        <title>Evolutionary erosion of yeast sex chromosomes by mating-type switching accidents.</title>
        <authorList>
            <person name="Gordon J.L."/>
            <person name="Armisen D."/>
            <person name="Proux-Wera E."/>
            <person name="Oheigeartaigh S.S."/>
            <person name="Byrne K.P."/>
            <person name="Wolfe K.H."/>
        </authorList>
    </citation>
    <scope>NUCLEOTIDE SEQUENCE [LARGE SCALE GENOMIC DNA]</scope>
    <source>
        <strain evidence="3">ATCC 10662 / CBS 1146 / NBRC 0425 / NCYC 2629 / NRRL Y-866</strain>
    </source>
</reference>
<sequence>MSSKVIGSVLNRLKGGKVVGTKLEPSVRATNGATALKYRSYNASLEIEDFQSILPEKTFAVSSGTKEPVGFELIKSRDPRFFQFKDYYVLLFKDEKLLKEYYQATQLARIHKVRVKFTPLPSGQRSEHVYSHYVENLEAAFESSRMYTEQYKKKRPFDQETFDLAQLQQRVRPIEERSALVWNLPPEMRSHNLMDRFWFYDIKHCFKLYWDDSIGKTLYYVAFNDRNDCMKFKRNFHGVYFDDDPKWKLLVETLH</sequence>
<dbReference type="GO" id="GO:0005743">
    <property type="term" value="C:mitochondrial inner membrane"/>
    <property type="evidence" value="ECO:0007669"/>
    <property type="project" value="EnsemblFungi"/>
</dbReference>
<dbReference type="STRING" id="1076872.G8ZYM2"/>
<dbReference type="eggNOG" id="ENOG502RR5W">
    <property type="taxonomic scope" value="Eukaryota"/>
</dbReference>
<evidence type="ECO:0000259" key="1">
    <source>
        <dbReference type="SMART" id="SM00361"/>
    </source>
</evidence>
<dbReference type="GO" id="GO:0005759">
    <property type="term" value="C:mitochondrial matrix"/>
    <property type="evidence" value="ECO:0007669"/>
    <property type="project" value="EnsemblFungi"/>
</dbReference>
<dbReference type="OrthoDB" id="4062764at2759"/>
<accession>G8ZYM2</accession>
<dbReference type="InterPro" id="IPR035979">
    <property type="entry name" value="RBD_domain_sf"/>
</dbReference>
<dbReference type="GO" id="GO:0097157">
    <property type="term" value="F:pre-mRNA intronic binding"/>
    <property type="evidence" value="ECO:0007669"/>
    <property type="project" value="EnsemblFungi"/>
</dbReference>